<dbReference type="EMBL" id="PXXK01000261">
    <property type="protein sequence ID" value="RFN47298.1"/>
    <property type="molecule type" value="Genomic_DNA"/>
</dbReference>
<proteinExistence type="predicted"/>
<dbReference type="Proteomes" id="UP000265631">
    <property type="component" value="Unassembled WGS sequence"/>
</dbReference>
<protein>
    <submittedName>
        <fullName evidence="2">Uncharacterized protein</fullName>
    </submittedName>
</protein>
<dbReference type="SMART" id="SM00028">
    <property type="entry name" value="TPR"/>
    <property type="match status" value="3"/>
</dbReference>
<keyword evidence="3" id="KW-1185">Reference proteome</keyword>
<accession>A0A395MH92</accession>
<dbReference type="Gene3D" id="3.40.50.300">
    <property type="entry name" value="P-loop containing nucleotide triphosphate hydrolases"/>
    <property type="match status" value="1"/>
</dbReference>
<dbReference type="SUPFAM" id="SSF48452">
    <property type="entry name" value="TPR-like"/>
    <property type="match status" value="1"/>
</dbReference>
<dbReference type="InterPro" id="IPR053137">
    <property type="entry name" value="NLR-like"/>
</dbReference>
<dbReference type="OrthoDB" id="5986190at2759"/>
<dbReference type="InterPro" id="IPR011990">
    <property type="entry name" value="TPR-like_helical_dom_sf"/>
</dbReference>
<gene>
    <name evidence="2" type="ORF">FIE12Z_8431</name>
</gene>
<dbReference type="STRING" id="2594813.A0A395MH92"/>
<dbReference type="AlphaFoldDB" id="A0A395MH92"/>
<dbReference type="Gene3D" id="1.25.40.10">
    <property type="entry name" value="Tetratricopeptide repeat domain"/>
    <property type="match status" value="1"/>
</dbReference>
<sequence>MDNRSSTTSNDQASNPVRSESLSSPVPLQLHETHQVIPYSRNLNAIYRSDIASRLDSLASQTPHDCRGIALWGSSGFGKTQIALDFAYRRCEDPMCSVFWVCASGRTTFLRDFRKISNRLGLNSDLKGEKLLRAVCESIQSKPQWLLVIDGADDLACLGGNSGFDSTKHRTNLLNYVPSSGTGTTLWTSCDRDVLDIVASPKEAIHVHQMTCNEALKLFGIARNQEIGETEKASTRALIDELGRHPLAILQAGIYSQLTSTAVDQYLVELDRVNLNRRINIFTESDTQSEPNVPRRIIQAVDISIKYIQERSWIACDILHVLSNLSNKEISLSIIKAVTWSCMTKGGRCPNTVEQEMEAALALLRKYCFLYMATEESGELNFEMPKVIQEVAQVTSSSENRITEASIAMRSKLILQTVQIGGDRSGGQGEMADAITNVCFLRMALEIMEHRLNKATQEMDTQCEKYLNHTLRLCKLAESREEIDLAVGLLNLLSGHFSSNGLWENMAVVAIRALELRIEGFGKEHADTLWSMGNLASSFYQQGLYGEAEEYLEDLLKLRRNILGPEHSHTMWTMSSLGVTYGMRGQYSKAEETFLSLISLQRDTIGEKHPDTIMSVCNLAATSHSQGHYDHAEELLRSVLTLTTTESQAKHPDMDQVRYMLSAVQQSRALAVKAE</sequence>
<name>A0A395MH92_9HYPO</name>
<feature type="region of interest" description="Disordered" evidence="1">
    <location>
        <begin position="1"/>
        <end position="25"/>
    </location>
</feature>
<evidence type="ECO:0000313" key="2">
    <source>
        <dbReference type="EMBL" id="RFN47298.1"/>
    </source>
</evidence>
<evidence type="ECO:0000313" key="3">
    <source>
        <dbReference type="Proteomes" id="UP000265631"/>
    </source>
</evidence>
<dbReference type="SUPFAM" id="SSF52540">
    <property type="entry name" value="P-loop containing nucleoside triphosphate hydrolases"/>
    <property type="match status" value="1"/>
</dbReference>
<reference evidence="2 3" key="1">
    <citation type="journal article" date="2018" name="PLoS Pathog.">
        <title>Evolution of structural diversity of trichothecenes, a family of toxins produced by plant pathogenic and entomopathogenic fungi.</title>
        <authorList>
            <person name="Proctor R.H."/>
            <person name="McCormick S.P."/>
            <person name="Kim H.S."/>
            <person name="Cardoza R.E."/>
            <person name="Stanley A.M."/>
            <person name="Lindo L."/>
            <person name="Kelly A."/>
            <person name="Brown D.W."/>
            <person name="Lee T."/>
            <person name="Vaughan M.M."/>
            <person name="Alexander N.J."/>
            <person name="Busman M."/>
            <person name="Gutierrez S."/>
        </authorList>
    </citation>
    <scope>NUCLEOTIDE SEQUENCE [LARGE SCALE GENOMIC DNA]</scope>
    <source>
        <strain evidence="2 3">NRRL 13405</strain>
    </source>
</reference>
<comment type="caution">
    <text evidence="2">The sequence shown here is derived from an EMBL/GenBank/DDBJ whole genome shotgun (WGS) entry which is preliminary data.</text>
</comment>
<dbReference type="PANTHER" id="PTHR46082">
    <property type="entry name" value="ATP/GTP-BINDING PROTEIN-RELATED"/>
    <property type="match status" value="1"/>
</dbReference>
<dbReference type="Pfam" id="PF13424">
    <property type="entry name" value="TPR_12"/>
    <property type="match status" value="1"/>
</dbReference>
<organism evidence="2 3">
    <name type="scientific">Fusarium flagelliforme</name>
    <dbReference type="NCBI Taxonomy" id="2675880"/>
    <lineage>
        <taxon>Eukaryota</taxon>
        <taxon>Fungi</taxon>
        <taxon>Dikarya</taxon>
        <taxon>Ascomycota</taxon>
        <taxon>Pezizomycotina</taxon>
        <taxon>Sordariomycetes</taxon>
        <taxon>Hypocreomycetidae</taxon>
        <taxon>Hypocreales</taxon>
        <taxon>Nectriaceae</taxon>
        <taxon>Fusarium</taxon>
        <taxon>Fusarium incarnatum-equiseti species complex</taxon>
    </lineage>
</organism>
<dbReference type="InterPro" id="IPR019734">
    <property type="entry name" value="TPR_rpt"/>
</dbReference>
<dbReference type="Pfam" id="PF13374">
    <property type="entry name" value="TPR_10"/>
    <property type="match status" value="1"/>
</dbReference>
<dbReference type="PANTHER" id="PTHR46082:SF6">
    <property type="entry name" value="AAA+ ATPASE DOMAIN-CONTAINING PROTEIN-RELATED"/>
    <property type="match status" value="1"/>
</dbReference>
<evidence type="ECO:0000256" key="1">
    <source>
        <dbReference type="SAM" id="MobiDB-lite"/>
    </source>
</evidence>
<dbReference type="InterPro" id="IPR027417">
    <property type="entry name" value="P-loop_NTPase"/>
</dbReference>